<keyword evidence="2 4" id="KW-0032">Aminotransferase</keyword>
<dbReference type="AlphaFoldDB" id="A0A9D5K855"/>
<evidence type="ECO:0000256" key="3">
    <source>
        <dbReference type="ARBA" id="ARBA00022679"/>
    </source>
</evidence>
<dbReference type="EMBL" id="WJKJ01000071">
    <property type="protein sequence ID" value="MBD3364037.1"/>
    <property type="molecule type" value="Genomic_DNA"/>
</dbReference>
<dbReference type="GO" id="GO:0030170">
    <property type="term" value="F:pyridoxal phosphate binding"/>
    <property type="evidence" value="ECO:0007669"/>
    <property type="project" value="InterPro"/>
</dbReference>
<evidence type="ECO:0000256" key="4">
    <source>
        <dbReference type="RuleBase" id="RU000481"/>
    </source>
</evidence>
<reference evidence="6" key="1">
    <citation type="submission" date="2019-11" db="EMBL/GenBank/DDBJ databases">
        <title>Microbial mats filling the niche in hypersaline microbial mats.</title>
        <authorList>
            <person name="Wong H.L."/>
            <person name="Macleod F.I."/>
            <person name="White R.A. III"/>
            <person name="Burns B.P."/>
        </authorList>
    </citation>
    <scope>NUCLEOTIDE SEQUENCE</scope>
    <source>
        <strain evidence="6">Bin_327</strain>
    </source>
</reference>
<sequence length="389" mass="43088">MFIPAGGNVREVANRLELLPEYLFAELDAAKASYGEGVIDFGVGNPDRPTHPEIINALVRAVADHNTHRYPDYQGTLTLRRDICSWYKTRFGVEIDPETEVCVLIGSKEGISHLIWGLVNPDEEVIYPDPSYPVYRNQTLLAGGSSTPAPLLEENQYLMQIQRLRATQKTKLLILNYPSNPTGAVSTPIHFSEAVQFARSHNLWLVNDNCYSEIYFDDPPPSVLSVPGAKDCAVEFGSFSKTFNMAGWRLGFAVGNPRMIDALKRIKTNTDSGPFTAIQRAAQTAIELTEGIAPGIRKLYKARRGTLLSGLNRLGWIMPPPKATFYVWARIPKKGQTSLGFAKRMLADTGVLVTPGIGFGEAGEGYVRFSLTLERAQIEEAVDRLAKWL</sequence>
<dbReference type="InterPro" id="IPR015422">
    <property type="entry name" value="PyrdxlP-dep_Trfase_small"/>
</dbReference>
<comment type="similarity">
    <text evidence="4">Belongs to the class-I pyridoxal-phosphate-dependent aminotransferase family.</text>
</comment>
<protein>
    <recommendedName>
        <fullName evidence="4">Aminotransferase</fullName>
        <ecNumber evidence="4">2.6.1.-</ecNumber>
    </recommendedName>
</protein>
<dbReference type="InterPro" id="IPR004838">
    <property type="entry name" value="NHTrfase_class1_PyrdxlP-BS"/>
</dbReference>
<evidence type="ECO:0000256" key="2">
    <source>
        <dbReference type="ARBA" id="ARBA00022576"/>
    </source>
</evidence>
<dbReference type="Gene3D" id="3.90.1150.10">
    <property type="entry name" value="Aspartate Aminotransferase, domain 1"/>
    <property type="match status" value="1"/>
</dbReference>
<keyword evidence="3 4" id="KW-0808">Transferase</keyword>
<evidence type="ECO:0000313" key="7">
    <source>
        <dbReference type="Proteomes" id="UP000630660"/>
    </source>
</evidence>
<name>A0A9D5K855_UNCW3</name>
<feature type="domain" description="Aminotransferase class I/classII large" evidence="5">
    <location>
        <begin position="37"/>
        <end position="385"/>
    </location>
</feature>
<dbReference type="Gene3D" id="3.40.640.10">
    <property type="entry name" value="Type I PLP-dependent aspartate aminotransferase-like (Major domain)"/>
    <property type="match status" value="1"/>
</dbReference>
<evidence type="ECO:0000256" key="1">
    <source>
        <dbReference type="ARBA" id="ARBA00001933"/>
    </source>
</evidence>
<accession>A0A9D5K855</accession>
<dbReference type="GO" id="GO:0008483">
    <property type="term" value="F:transaminase activity"/>
    <property type="evidence" value="ECO:0007669"/>
    <property type="project" value="UniProtKB-KW"/>
</dbReference>
<dbReference type="InterPro" id="IPR015421">
    <property type="entry name" value="PyrdxlP-dep_Trfase_major"/>
</dbReference>
<comment type="caution">
    <text evidence="6">The sequence shown here is derived from an EMBL/GenBank/DDBJ whole genome shotgun (WGS) entry which is preliminary data.</text>
</comment>
<dbReference type="EC" id="2.6.1.-" evidence="4"/>
<proteinExistence type="inferred from homology"/>
<dbReference type="PANTHER" id="PTHR42832:SF3">
    <property type="entry name" value="L-GLUTAMINE--4-(METHYLSULFANYL)-2-OXOBUTANOATE AMINOTRANSFERASE"/>
    <property type="match status" value="1"/>
</dbReference>
<dbReference type="Pfam" id="PF00155">
    <property type="entry name" value="Aminotran_1_2"/>
    <property type="match status" value="1"/>
</dbReference>
<dbReference type="CDD" id="cd00609">
    <property type="entry name" value="AAT_like"/>
    <property type="match status" value="1"/>
</dbReference>
<dbReference type="InterPro" id="IPR004839">
    <property type="entry name" value="Aminotransferase_I/II_large"/>
</dbReference>
<comment type="cofactor">
    <cofactor evidence="1 4">
        <name>pyridoxal 5'-phosphate</name>
        <dbReference type="ChEBI" id="CHEBI:597326"/>
    </cofactor>
</comment>
<dbReference type="PROSITE" id="PS00105">
    <property type="entry name" value="AA_TRANSFER_CLASS_1"/>
    <property type="match status" value="1"/>
</dbReference>
<dbReference type="PANTHER" id="PTHR42832">
    <property type="entry name" value="AMINO ACID AMINOTRANSFERASE"/>
    <property type="match status" value="1"/>
</dbReference>
<dbReference type="SUPFAM" id="SSF53383">
    <property type="entry name" value="PLP-dependent transferases"/>
    <property type="match status" value="1"/>
</dbReference>
<organism evidence="6 7">
    <name type="scientific">candidate division WOR-3 bacterium</name>
    <dbReference type="NCBI Taxonomy" id="2052148"/>
    <lineage>
        <taxon>Bacteria</taxon>
        <taxon>Bacteria division WOR-3</taxon>
    </lineage>
</organism>
<dbReference type="Proteomes" id="UP000630660">
    <property type="component" value="Unassembled WGS sequence"/>
</dbReference>
<evidence type="ECO:0000313" key="6">
    <source>
        <dbReference type="EMBL" id="MBD3364037.1"/>
    </source>
</evidence>
<evidence type="ECO:0000259" key="5">
    <source>
        <dbReference type="Pfam" id="PF00155"/>
    </source>
</evidence>
<dbReference type="InterPro" id="IPR050881">
    <property type="entry name" value="LL-DAP_aminotransferase"/>
</dbReference>
<gene>
    <name evidence="6" type="ORF">GF359_02360</name>
</gene>
<dbReference type="InterPro" id="IPR015424">
    <property type="entry name" value="PyrdxlP-dep_Trfase"/>
</dbReference>